<sequence length="782" mass="83293">MMRRHSHAPGGALLALLLLSTAALSQSRSVPQTMGPAPGAPVGAAPAQLPTAGPGAGLLPTHDTTSAFALWWGEIRGSLPGRIRTACTPSPQPVPEIATWCQRYQGPSATEFDLEALLGSDALVLAAYFSERRAFFQALDELDSALEAVRRSKTAPREQQEAALTTSEILDAARGHTSLNAGEEAATSLPGLLPGIDLNAFLDQVFTGLAGALQERAEAEAVLYVLVEFDQRICKQEVKDQWGQRQGHIRDWLPATCTAAHNNAFASTLGAGGAASLALLRKTVEQDLRSIPSHLVFEVVSQADGRRYERAALPVREMVDSVVTGVHPLRALDTLSRRLETLPLEPGLPADVSRLYTQLACVSGMPPSFTRYTRLVDDANQGLVPQMDANARGLAVLLLSLQKESCGWVYAPAGKQSRLKIWAALAPPLSDSAEGVFTVSADLQRLVDLAGRLSSEGAQDGSPARIAEATRLLAQQGVSALDAAQVALDGLLSLNRLMGTWLESSGSGAGAAEQVAANQKALLEARGFLTSSRDVLRMVVAAIARDLSTVYQLLLEHQALSSRTDRYNDSVAMRCVQEEAWKAPAAADPEARTSEWRCERRPCICLPEGFGRYGGLLVSLADAKDAQEVKAVVLASASPVGSWRWRSDPDVHHFVSLGGLVGLGASYSLSGPRADSVTPRLLVPVGIDYQIGGAGLTWSAFFQIIDLAGYTQFVGVEERKAPRVMEAVSPGLWLKGLIPRTPVSLSVGAAYDLDAGGVTPAPSWRFSAGVSIEAPLFLLYRN</sequence>
<evidence type="ECO:0000313" key="4">
    <source>
        <dbReference type="Proteomes" id="UP000028547"/>
    </source>
</evidence>
<gene>
    <name evidence="3" type="ORF">Q664_06645</name>
</gene>
<name>A0A084SZF9_9BACT</name>
<protein>
    <submittedName>
        <fullName evidence="3">Uncharacterized protein</fullName>
    </submittedName>
</protein>
<evidence type="ECO:0000256" key="2">
    <source>
        <dbReference type="SAM" id="SignalP"/>
    </source>
</evidence>
<feature type="signal peptide" evidence="2">
    <location>
        <begin position="1"/>
        <end position="25"/>
    </location>
</feature>
<organism evidence="3 4">
    <name type="scientific">Archangium violaceum Cb vi76</name>
    <dbReference type="NCBI Taxonomy" id="1406225"/>
    <lineage>
        <taxon>Bacteria</taxon>
        <taxon>Pseudomonadati</taxon>
        <taxon>Myxococcota</taxon>
        <taxon>Myxococcia</taxon>
        <taxon>Myxococcales</taxon>
        <taxon>Cystobacterineae</taxon>
        <taxon>Archangiaceae</taxon>
        <taxon>Archangium</taxon>
    </lineage>
</organism>
<feature type="chain" id="PRO_5001781917" evidence="2">
    <location>
        <begin position="26"/>
        <end position="782"/>
    </location>
</feature>
<evidence type="ECO:0000313" key="3">
    <source>
        <dbReference type="EMBL" id="KFA93844.1"/>
    </source>
</evidence>
<accession>A0A084SZF9</accession>
<evidence type="ECO:0000256" key="1">
    <source>
        <dbReference type="SAM" id="MobiDB-lite"/>
    </source>
</evidence>
<comment type="caution">
    <text evidence="3">The sequence shown here is derived from an EMBL/GenBank/DDBJ whole genome shotgun (WGS) entry which is preliminary data.</text>
</comment>
<proteinExistence type="predicted"/>
<dbReference type="Proteomes" id="UP000028547">
    <property type="component" value="Unassembled WGS sequence"/>
</dbReference>
<feature type="region of interest" description="Disordered" evidence="1">
    <location>
        <begin position="29"/>
        <end position="57"/>
    </location>
</feature>
<keyword evidence="2" id="KW-0732">Signal</keyword>
<dbReference type="RefSeq" id="WP_043391006.1">
    <property type="nucleotide sequence ID" value="NZ_JPMI01000036.1"/>
</dbReference>
<dbReference type="AlphaFoldDB" id="A0A084SZF9"/>
<reference evidence="3 4" key="1">
    <citation type="submission" date="2014-07" db="EMBL/GenBank/DDBJ databases">
        <title>Draft Genome Sequence of Gephyronic Acid Producer, Cystobacter violaceus Strain Cb vi76.</title>
        <authorList>
            <person name="Stevens D.C."/>
            <person name="Young J."/>
            <person name="Carmichael R."/>
            <person name="Tan J."/>
            <person name="Taylor R.E."/>
        </authorList>
    </citation>
    <scope>NUCLEOTIDE SEQUENCE [LARGE SCALE GENOMIC DNA]</scope>
    <source>
        <strain evidence="3 4">Cb vi76</strain>
    </source>
</reference>
<feature type="compositionally biased region" description="Low complexity" evidence="1">
    <location>
        <begin position="29"/>
        <end position="47"/>
    </location>
</feature>
<dbReference type="EMBL" id="JPMI01000036">
    <property type="protein sequence ID" value="KFA93844.1"/>
    <property type="molecule type" value="Genomic_DNA"/>
</dbReference>